<organism evidence="2 3">
    <name type="scientific">Puccinia coronata f. sp. avenae</name>
    <dbReference type="NCBI Taxonomy" id="200324"/>
    <lineage>
        <taxon>Eukaryota</taxon>
        <taxon>Fungi</taxon>
        <taxon>Dikarya</taxon>
        <taxon>Basidiomycota</taxon>
        <taxon>Pucciniomycotina</taxon>
        <taxon>Pucciniomycetes</taxon>
        <taxon>Pucciniales</taxon>
        <taxon>Pucciniaceae</taxon>
        <taxon>Puccinia</taxon>
    </lineage>
</organism>
<accession>A0A2N5UF11</accession>
<dbReference type="Proteomes" id="UP000235392">
    <property type="component" value="Unassembled WGS sequence"/>
</dbReference>
<proteinExistence type="predicted"/>
<dbReference type="EMBL" id="PGCI01000162">
    <property type="protein sequence ID" value="PLW36300.1"/>
    <property type="molecule type" value="Genomic_DNA"/>
</dbReference>
<dbReference type="AlphaFoldDB" id="A0A2N5UF11"/>
<evidence type="ECO:0000256" key="1">
    <source>
        <dbReference type="SAM" id="MobiDB-lite"/>
    </source>
</evidence>
<comment type="caution">
    <text evidence="2">The sequence shown here is derived from an EMBL/GenBank/DDBJ whole genome shotgun (WGS) entry which is preliminary data.</text>
</comment>
<feature type="compositionally biased region" description="Polar residues" evidence="1">
    <location>
        <begin position="68"/>
        <end position="81"/>
    </location>
</feature>
<evidence type="ECO:0000313" key="3">
    <source>
        <dbReference type="Proteomes" id="UP000235392"/>
    </source>
</evidence>
<name>A0A2N5UF11_9BASI</name>
<reference evidence="2 3" key="1">
    <citation type="submission" date="2017-11" db="EMBL/GenBank/DDBJ databases">
        <title>De novo assembly and phasing of dikaryotic genomes from two isolates of Puccinia coronata f. sp. avenae, the causal agent of oat crown rust.</title>
        <authorList>
            <person name="Miller M.E."/>
            <person name="Zhang Y."/>
            <person name="Omidvar V."/>
            <person name="Sperschneider J."/>
            <person name="Schwessinger B."/>
            <person name="Raley C."/>
            <person name="Palmer J.M."/>
            <person name="Garnica D."/>
            <person name="Upadhyaya N."/>
            <person name="Rathjen J."/>
            <person name="Taylor J.M."/>
            <person name="Park R.F."/>
            <person name="Dodds P.N."/>
            <person name="Hirsch C.D."/>
            <person name="Kianian S.F."/>
            <person name="Figueroa M."/>
        </authorList>
    </citation>
    <scope>NUCLEOTIDE SEQUENCE [LARGE SCALE GENOMIC DNA]</scope>
    <source>
        <strain evidence="2">12SD80</strain>
    </source>
</reference>
<sequence length="129" mass="13950">MSPIRMQAGAPPVASKPITIANTPPQRPPPLSFNEYGPPNMAPVQATSRYGPPSPPRSSAELHEESVALQSHNSQWPQQSYLDKPPPPIRSSKPTNWHQQKPVSAQCRTPVGQMIIFGKDPAGGNKLVS</sequence>
<gene>
    <name evidence="2" type="ORF">PCASD_15917</name>
</gene>
<feature type="compositionally biased region" description="Polar residues" evidence="1">
    <location>
        <begin position="92"/>
        <end position="107"/>
    </location>
</feature>
<feature type="region of interest" description="Disordered" evidence="1">
    <location>
        <begin position="1"/>
        <end position="129"/>
    </location>
</feature>
<protein>
    <submittedName>
        <fullName evidence="2">Uncharacterized protein</fullName>
    </submittedName>
</protein>
<evidence type="ECO:0000313" key="2">
    <source>
        <dbReference type="EMBL" id="PLW36300.1"/>
    </source>
</evidence>